<keyword evidence="10" id="KW-1185">Reference proteome</keyword>
<dbReference type="EMBL" id="CXST01000001">
    <property type="protein sequence ID" value="CTQ43879.1"/>
    <property type="molecule type" value="Genomic_DNA"/>
</dbReference>
<feature type="transmembrane region" description="Helical" evidence="7">
    <location>
        <begin position="71"/>
        <end position="89"/>
    </location>
</feature>
<name>A0A0M6Y3E0_9HYPH</name>
<gene>
    <name evidence="9" type="ORF">LAL4801_02321</name>
</gene>
<keyword evidence="6 7" id="KW-0472">Membrane</keyword>
<comment type="similarity">
    <text evidence="7">Belongs to the TRAP transporter small permease family.</text>
</comment>
<dbReference type="STRING" id="187304.B0E33_17860"/>
<keyword evidence="2 7" id="KW-0813">Transport</keyword>
<protein>
    <recommendedName>
        <fullName evidence="7">TRAP transporter small permease protein</fullName>
    </recommendedName>
</protein>
<evidence type="ECO:0000313" key="10">
    <source>
        <dbReference type="Proteomes" id="UP000048926"/>
    </source>
</evidence>
<comment type="subunit">
    <text evidence="7">The complex comprises the extracytoplasmic solute receptor protein and the two transmembrane proteins.</text>
</comment>
<keyword evidence="7" id="KW-0997">Cell inner membrane</keyword>
<proteinExistence type="inferred from homology"/>
<evidence type="ECO:0000256" key="4">
    <source>
        <dbReference type="ARBA" id="ARBA00022692"/>
    </source>
</evidence>
<keyword evidence="4 7" id="KW-0812">Transmembrane</keyword>
<evidence type="ECO:0000256" key="3">
    <source>
        <dbReference type="ARBA" id="ARBA00022475"/>
    </source>
</evidence>
<evidence type="ECO:0000256" key="7">
    <source>
        <dbReference type="RuleBase" id="RU369079"/>
    </source>
</evidence>
<evidence type="ECO:0000256" key="1">
    <source>
        <dbReference type="ARBA" id="ARBA00004651"/>
    </source>
</evidence>
<evidence type="ECO:0000259" key="8">
    <source>
        <dbReference type="Pfam" id="PF04290"/>
    </source>
</evidence>
<feature type="domain" description="Tripartite ATP-independent periplasmic transporters DctQ component" evidence="8">
    <location>
        <begin position="64"/>
        <end position="171"/>
    </location>
</feature>
<dbReference type="AlphaFoldDB" id="A0A0M6Y3E0"/>
<reference evidence="10" key="1">
    <citation type="submission" date="2015-07" db="EMBL/GenBank/DDBJ databases">
        <authorList>
            <person name="Rodrigo-Torres Lidia"/>
            <person name="Arahal R.David."/>
        </authorList>
    </citation>
    <scope>NUCLEOTIDE SEQUENCE [LARGE SCALE GENOMIC DNA]</scope>
    <source>
        <strain evidence="10">CECT 4801</strain>
    </source>
</reference>
<evidence type="ECO:0000256" key="2">
    <source>
        <dbReference type="ARBA" id="ARBA00022448"/>
    </source>
</evidence>
<keyword evidence="3" id="KW-1003">Cell membrane</keyword>
<evidence type="ECO:0000256" key="6">
    <source>
        <dbReference type="ARBA" id="ARBA00023136"/>
    </source>
</evidence>
<evidence type="ECO:0000313" key="9">
    <source>
        <dbReference type="EMBL" id="CTQ43879.1"/>
    </source>
</evidence>
<organism evidence="9 10">
    <name type="scientific">Roseibium aggregatum</name>
    <dbReference type="NCBI Taxonomy" id="187304"/>
    <lineage>
        <taxon>Bacteria</taxon>
        <taxon>Pseudomonadati</taxon>
        <taxon>Pseudomonadota</taxon>
        <taxon>Alphaproteobacteria</taxon>
        <taxon>Hyphomicrobiales</taxon>
        <taxon>Stappiaceae</taxon>
        <taxon>Roseibium</taxon>
    </lineage>
</organism>
<accession>A0A0M6Y3E0</accession>
<dbReference type="Proteomes" id="UP000048926">
    <property type="component" value="Unassembled WGS sequence"/>
</dbReference>
<evidence type="ECO:0000256" key="5">
    <source>
        <dbReference type="ARBA" id="ARBA00022989"/>
    </source>
</evidence>
<dbReference type="RefSeq" id="WP_023003189.1">
    <property type="nucleotide sequence ID" value="NZ_CP045622.1"/>
</dbReference>
<dbReference type="GO" id="GO:0022857">
    <property type="term" value="F:transmembrane transporter activity"/>
    <property type="evidence" value="ECO:0007669"/>
    <property type="project" value="UniProtKB-UniRule"/>
</dbReference>
<comment type="subcellular location">
    <subcellularLocation>
        <location evidence="7">Cell inner membrane</location>
        <topology evidence="7">Multi-pass membrane protein</topology>
    </subcellularLocation>
    <subcellularLocation>
        <location evidence="1">Cell membrane</location>
        <topology evidence="1">Multi-pass membrane protein</topology>
    </subcellularLocation>
</comment>
<sequence>MLLTLVERLARFMAILGGLVLTALIGLTCVSVLGRGLNTFGHSEFMTSLSESAANALIATGVGPVSGDFELVEAGISFTIFAFLPICQLKRGHATVDVFAGSFPRWMNRWLEVVWEVLLSLLIFLITWRLFVGMEDKMRYNETTFLLQFPIWWAFALSFAAAAVASVVALYCAVAKVLELITGRRFTPDAEGGVH</sequence>
<dbReference type="GO" id="GO:0005886">
    <property type="term" value="C:plasma membrane"/>
    <property type="evidence" value="ECO:0007669"/>
    <property type="project" value="UniProtKB-SubCell"/>
</dbReference>
<feature type="transmembrane region" description="Helical" evidence="7">
    <location>
        <begin position="151"/>
        <end position="174"/>
    </location>
</feature>
<feature type="transmembrane region" description="Helical" evidence="7">
    <location>
        <begin position="110"/>
        <end position="131"/>
    </location>
</feature>
<dbReference type="InterPro" id="IPR055348">
    <property type="entry name" value="DctQ"/>
</dbReference>
<dbReference type="OrthoDB" id="6183232at2"/>
<keyword evidence="5 7" id="KW-1133">Transmembrane helix</keyword>
<feature type="transmembrane region" description="Helical" evidence="7">
    <location>
        <begin position="12"/>
        <end position="33"/>
    </location>
</feature>
<dbReference type="Pfam" id="PF04290">
    <property type="entry name" value="DctQ"/>
    <property type="match status" value="1"/>
</dbReference>
<comment type="function">
    <text evidence="7">Part of the tripartite ATP-independent periplasmic (TRAP) transport system.</text>
</comment>